<reference evidence="2 4" key="1">
    <citation type="journal article" date="2024" name="J Genomics">
        <title>Draft genome sequencing and assembly of Favolaschia claudopus CIRM-BRFM 2984 isolated from oak limbs.</title>
        <authorList>
            <person name="Navarro D."/>
            <person name="Drula E."/>
            <person name="Chaduli D."/>
            <person name="Cazenave R."/>
            <person name="Ahrendt S."/>
            <person name="Wang J."/>
            <person name="Lipzen A."/>
            <person name="Daum C."/>
            <person name="Barry K."/>
            <person name="Grigoriev I.V."/>
            <person name="Favel A."/>
            <person name="Rosso M.N."/>
            <person name="Martin F."/>
        </authorList>
    </citation>
    <scope>NUCLEOTIDE SEQUENCE [LARGE SCALE GENOMIC DNA]</scope>
    <source>
        <strain evidence="2 4">CIRM-BRFM 2984</strain>
    </source>
</reference>
<dbReference type="EMBL" id="JAWWNJ010000034">
    <property type="protein sequence ID" value="KAK7024765.1"/>
    <property type="molecule type" value="Genomic_DNA"/>
</dbReference>
<organism evidence="2 4">
    <name type="scientific">Favolaschia claudopus</name>
    <dbReference type="NCBI Taxonomy" id="2862362"/>
    <lineage>
        <taxon>Eukaryota</taxon>
        <taxon>Fungi</taxon>
        <taxon>Dikarya</taxon>
        <taxon>Basidiomycota</taxon>
        <taxon>Agaricomycotina</taxon>
        <taxon>Agaricomycetes</taxon>
        <taxon>Agaricomycetidae</taxon>
        <taxon>Agaricales</taxon>
        <taxon>Marasmiineae</taxon>
        <taxon>Mycenaceae</taxon>
        <taxon>Favolaschia</taxon>
    </lineage>
</organism>
<dbReference type="EMBL" id="JAWWNJ010000034">
    <property type="protein sequence ID" value="KAK7024763.1"/>
    <property type="molecule type" value="Genomic_DNA"/>
</dbReference>
<gene>
    <name evidence="2" type="ORF">R3P38DRAFT_2778774</name>
    <name evidence="3" type="ORF">R3P38DRAFT_3532487</name>
</gene>
<dbReference type="Proteomes" id="UP001362999">
    <property type="component" value="Unassembled WGS sequence"/>
</dbReference>
<evidence type="ECO:0000313" key="2">
    <source>
        <dbReference type="EMBL" id="KAK7024763.1"/>
    </source>
</evidence>
<comment type="caution">
    <text evidence="2">The sequence shown here is derived from an EMBL/GenBank/DDBJ whole genome shotgun (WGS) entry which is preliminary data.</text>
</comment>
<dbReference type="AlphaFoldDB" id="A0AAW0BEA1"/>
<keyword evidence="4" id="KW-1185">Reference proteome</keyword>
<sequence>MVPTSYPLTLLFYYLMQPLYSQSVHLLQIPFVLNSSMSSNCFITTQPILLRFNPFIISFASTFLNERFGNYAGWVSGFEFVVARWRHHYLMLAILLSVTVVRSTRLGLHSGTETITSRACTVCKVLLNLYINTCLTWYDISVQPDSNSTRVVEVRVELDSRFKTSALRFKGMARRGRVRLIRFWYLAHHNLERPDSDPQIILLSSVVASPRLDSIAMQAHFVLSKPNLTGRERSLRRGKKRRGEQLNIHPSRSKCIYSMIRRNRLRYKDSSLLAAKTNSAGAAPKTEKMSGSAQNAARRTHGAGSGLRTVGDSESASGGRVVRVSGDGELGSSWRGSRRVTTAGEADVG</sequence>
<evidence type="ECO:0000313" key="4">
    <source>
        <dbReference type="Proteomes" id="UP001362999"/>
    </source>
</evidence>
<feature type="region of interest" description="Disordered" evidence="1">
    <location>
        <begin position="278"/>
        <end position="349"/>
    </location>
</feature>
<protein>
    <submittedName>
        <fullName evidence="2">Uncharacterized protein</fullName>
    </submittedName>
</protein>
<evidence type="ECO:0000256" key="1">
    <source>
        <dbReference type="SAM" id="MobiDB-lite"/>
    </source>
</evidence>
<evidence type="ECO:0000313" key="3">
    <source>
        <dbReference type="EMBL" id="KAK7024765.1"/>
    </source>
</evidence>
<accession>A0AAW0BEA1</accession>
<name>A0AAW0BEA1_9AGAR</name>
<proteinExistence type="predicted"/>